<dbReference type="PROSITE" id="PS50937">
    <property type="entry name" value="HTH_MERR_2"/>
    <property type="match status" value="1"/>
</dbReference>
<proteinExistence type="predicted"/>
<keyword evidence="5" id="KW-1185">Reference proteome</keyword>
<evidence type="ECO:0000259" key="3">
    <source>
        <dbReference type="PROSITE" id="PS50937"/>
    </source>
</evidence>
<feature type="domain" description="HTH merR-type" evidence="3">
    <location>
        <begin position="1"/>
        <end position="69"/>
    </location>
</feature>
<dbReference type="InterPro" id="IPR000551">
    <property type="entry name" value="MerR-type_HTH_dom"/>
</dbReference>
<dbReference type="Proteomes" id="UP000288279">
    <property type="component" value="Unassembled WGS sequence"/>
</dbReference>
<dbReference type="SUPFAM" id="SSF46955">
    <property type="entry name" value="Putative DNA-binding domain"/>
    <property type="match status" value="1"/>
</dbReference>
<keyword evidence="2" id="KW-0175">Coiled coil</keyword>
<dbReference type="InterPro" id="IPR047057">
    <property type="entry name" value="MerR_fam"/>
</dbReference>
<dbReference type="OrthoDB" id="9808480at2"/>
<dbReference type="Gene3D" id="3.40.50.150">
    <property type="entry name" value="Vaccinia Virus protein VP39"/>
    <property type="match status" value="1"/>
</dbReference>
<dbReference type="PANTHER" id="PTHR30204">
    <property type="entry name" value="REDOX-CYCLING DRUG-SENSING TRANSCRIPTIONAL ACTIVATOR SOXR"/>
    <property type="match status" value="1"/>
</dbReference>
<dbReference type="PANTHER" id="PTHR30204:SF97">
    <property type="entry name" value="MERR FAMILY REGULATORY PROTEIN"/>
    <property type="match status" value="1"/>
</dbReference>
<name>A0A432ZFI3_9GAMM</name>
<feature type="coiled-coil region" evidence="2">
    <location>
        <begin position="73"/>
        <end position="100"/>
    </location>
</feature>
<protein>
    <submittedName>
        <fullName evidence="4">Methyltransferase</fullName>
    </submittedName>
</protein>
<keyword evidence="1" id="KW-0238">DNA-binding</keyword>
<evidence type="ECO:0000313" key="5">
    <source>
        <dbReference type="Proteomes" id="UP000288279"/>
    </source>
</evidence>
<dbReference type="Pfam" id="PF13411">
    <property type="entry name" value="MerR_1"/>
    <property type="match status" value="1"/>
</dbReference>
<evidence type="ECO:0000313" key="4">
    <source>
        <dbReference type="EMBL" id="RUO76726.1"/>
    </source>
</evidence>
<gene>
    <name evidence="4" type="ORF">CWI83_07315</name>
</gene>
<reference evidence="4 5" key="1">
    <citation type="journal article" date="2011" name="Front. Microbiol.">
        <title>Genomic signatures of strain selection and enhancement in Bacillus atrophaeus var. globigii, a historical biowarfare simulant.</title>
        <authorList>
            <person name="Gibbons H.S."/>
            <person name="Broomall S.M."/>
            <person name="McNew L.A."/>
            <person name="Daligault H."/>
            <person name="Chapman C."/>
            <person name="Bruce D."/>
            <person name="Karavis M."/>
            <person name="Krepps M."/>
            <person name="McGregor P.A."/>
            <person name="Hong C."/>
            <person name="Park K.H."/>
            <person name="Akmal A."/>
            <person name="Feldman A."/>
            <person name="Lin J.S."/>
            <person name="Chang W.E."/>
            <person name="Higgs B.W."/>
            <person name="Demirev P."/>
            <person name="Lindquist J."/>
            <person name="Liem A."/>
            <person name="Fochler E."/>
            <person name="Read T.D."/>
            <person name="Tapia R."/>
            <person name="Johnson S."/>
            <person name="Bishop-Lilly K.A."/>
            <person name="Detter C."/>
            <person name="Han C."/>
            <person name="Sozhamannan S."/>
            <person name="Rosenzweig C.N."/>
            <person name="Skowronski E.W."/>
        </authorList>
    </citation>
    <scope>NUCLEOTIDE SEQUENCE [LARGE SCALE GENOMIC DNA]</scope>
    <source>
        <strain evidence="4 5">PIT1</strain>
    </source>
</reference>
<dbReference type="Pfam" id="PF13847">
    <property type="entry name" value="Methyltransf_31"/>
    <property type="match status" value="1"/>
</dbReference>
<dbReference type="PRINTS" id="PR00040">
    <property type="entry name" value="HTHMERR"/>
</dbReference>
<dbReference type="GO" id="GO:0003700">
    <property type="term" value="F:DNA-binding transcription factor activity"/>
    <property type="evidence" value="ECO:0007669"/>
    <property type="project" value="InterPro"/>
</dbReference>
<evidence type="ECO:0000256" key="2">
    <source>
        <dbReference type="SAM" id="Coils"/>
    </source>
</evidence>
<organism evidence="4 5">
    <name type="scientific">Pseudidiomarina taiwanensis</name>
    <dbReference type="NCBI Taxonomy" id="337250"/>
    <lineage>
        <taxon>Bacteria</taxon>
        <taxon>Pseudomonadati</taxon>
        <taxon>Pseudomonadota</taxon>
        <taxon>Gammaproteobacteria</taxon>
        <taxon>Alteromonadales</taxon>
        <taxon>Idiomarinaceae</taxon>
        <taxon>Pseudidiomarina</taxon>
    </lineage>
</organism>
<accession>A0A432ZFI3</accession>
<dbReference type="RefSeq" id="WP_126827628.1">
    <property type="nucleotide sequence ID" value="NZ_PIQG01000003.1"/>
</dbReference>
<dbReference type="InterPro" id="IPR029063">
    <property type="entry name" value="SAM-dependent_MTases_sf"/>
</dbReference>
<dbReference type="InterPro" id="IPR025714">
    <property type="entry name" value="Methyltranfer_dom"/>
</dbReference>
<dbReference type="AlphaFoldDB" id="A0A432ZFI3"/>
<evidence type="ECO:0000256" key="1">
    <source>
        <dbReference type="ARBA" id="ARBA00023125"/>
    </source>
</evidence>
<dbReference type="GO" id="GO:0003677">
    <property type="term" value="F:DNA binding"/>
    <property type="evidence" value="ECO:0007669"/>
    <property type="project" value="UniProtKB-KW"/>
</dbReference>
<dbReference type="GO" id="GO:0032259">
    <property type="term" value="P:methylation"/>
    <property type="evidence" value="ECO:0007669"/>
    <property type="project" value="UniProtKB-KW"/>
</dbReference>
<dbReference type="CDD" id="cd02440">
    <property type="entry name" value="AdoMet_MTases"/>
    <property type="match status" value="1"/>
</dbReference>
<dbReference type="GO" id="GO:0008168">
    <property type="term" value="F:methyltransferase activity"/>
    <property type="evidence" value="ECO:0007669"/>
    <property type="project" value="UniProtKB-KW"/>
</dbReference>
<dbReference type="EMBL" id="PIQG01000003">
    <property type="protein sequence ID" value="RUO76726.1"/>
    <property type="molecule type" value="Genomic_DNA"/>
</dbReference>
<comment type="caution">
    <text evidence="4">The sequence shown here is derived from an EMBL/GenBank/DDBJ whole genome shotgun (WGS) entry which is preliminary data.</text>
</comment>
<keyword evidence="4" id="KW-0489">Methyltransferase</keyword>
<dbReference type="Gene3D" id="1.10.1660.10">
    <property type="match status" value="1"/>
</dbReference>
<sequence length="389" mass="44207">MYRISELAEKVGLSRSTLLYYEKQGLLQGKRQENGYRVYSEKDLQRLLLLQQLQAGGLTLKECRACLDSKIKRSLLQQRLEQLNHELEQKQRARDLLAALLGEASLRSWHESIDQLAPDAHLDWLKQQGFSEKQALHLKWLSKDMNEHEQYMADFMTVFRGLERWGPGSDDDTLKALSLVPSQPNQVIDIGCGKGFSTSVLAQHTQAHITAVDNEQSALDALGQRLTDENRADRVTLSCASMTELPFAPASFDLIWAEASAYVMGVEQALQQWRPLLKPNGYMVISDLVWLSDNPSATAQAFWKGEYPDMQTVATRLTQMEQAGFKLIDHFTLSEQAWRDYYQPLKVRVAELKSSMPDSAALADIEHEIGIYEDHLGEFGYHMFVLQKG</sequence>
<dbReference type="SMART" id="SM00422">
    <property type="entry name" value="HTH_MERR"/>
    <property type="match status" value="1"/>
</dbReference>
<keyword evidence="4" id="KW-0808">Transferase</keyword>
<dbReference type="SUPFAM" id="SSF53335">
    <property type="entry name" value="S-adenosyl-L-methionine-dependent methyltransferases"/>
    <property type="match status" value="1"/>
</dbReference>
<dbReference type="InterPro" id="IPR009061">
    <property type="entry name" value="DNA-bd_dom_put_sf"/>
</dbReference>